<proteinExistence type="inferred from homology"/>
<name>A0A0H3JQ66_STAAM</name>
<keyword evidence="7 11" id="KW-0676">Redox-active center</keyword>
<dbReference type="PhylomeDB" id="A0A0H3JQ66"/>
<dbReference type="KEGG" id="sav:SAV0594"/>
<keyword evidence="4" id="KW-0521">NADP</keyword>
<organism evidence="14 15">
    <name type="scientific">Staphylococcus aureus (strain Mu50 / ATCC 700699)</name>
    <dbReference type="NCBI Taxonomy" id="158878"/>
    <lineage>
        <taxon>Bacteria</taxon>
        <taxon>Bacillati</taxon>
        <taxon>Bacillota</taxon>
        <taxon>Bacilli</taxon>
        <taxon>Bacillales</taxon>
        <taxon>Staphylococcaceae</taxon>
        <taxon>Staphylococcus</taxon>
    </lineage>
</organism>
<dbReference type="Pfam" id="PF02852">
    <property type="entry name" value="Pyr_redox_dim"/>
    <property type="match status" value="1"/>
</dbReference>
<evidence type="ECO:0000256" key="5">
    <source>
        <dbReference type="ARBA" id="ARBA00023002"/>
    </source>
</evidence>
<feature type="binding site" evidence="9">
    <location>
        <position position="335"/>
    </location>
    <ligand>
        <name>FAD</name>
        <dbReference type="ChEBI" id="CHEBI:57692"/>
    </ligand>
</feature>
<comment type="similarity">
    <text evidence="1 11">Belongs to the class-I pyridine nucleotide-disulfide oxidoreductase family.</text>
</comment>
<dbReference type="PANTHER" id="PTHR43014">
    <property type="entry name" value="MERCURIC REDUCTASE"/>
    <property type="match status" value="1"/>
</dbReference>
<accession>A0A0H3JQ66</accession>
<feature type="binding site" evidence="9">
    <location>
        <begin position="209"/>
        <end position="216"/>
    </location>
    <ligand>
        <name>NAD(+)</name>
        <dbReference type="ChEBI" id="CHEBI:57540"/>
    </ligand>
</feature>
<dbReference type="PROSITE" id="PS00076">
    <property type="entry name" value="PYRIDINE_REDOX_1"/>
    <property type="match status" value="1"/>
</dbReference>
<dbReference type="InterPro" id="IPR012999">
    <property type="entry name" value="Pyr_OxRdtase_I_AS"/>
</dbReference>
<dbReference type="Gene3D" id="3.50.50.60">
    <property type="entry name" value="FAD/NAD(P)-binding domain"/>
    <property type="match status" value="2"/>
</dbReference>
<dbReference type="AlphaFoldDB" id="A0A0H3JQ66"/>
<dbReference type="InterPro" id="IPR023753">
    <property type="entry name" value="FAD/NAD-binding_dom"/>
</dbReference>
<keyword evidence="9" id="KW-0520">NAD</keyword>
<keyword evidence="3 9" id="KW-0274">FAD</keyword>
<dbReference type="PRINTS" id="PR00411">
    <property type="entry name" value="PNDRDTASEI"/>
</dbReference>
<dbReference type="FunFam" id="3.50.50.60:FF:000128">
    <property type="entry name" value="Pyridine nucleotide-disulfide oxidoreductase YkgC"/>
    <property type="match status" value="1"/>
</dbReference>
<protein>
    <submittedName>
        <fullName evidence="14">Mercuric reductase homologue</fullName>
    </submittedName>
</protein>
<dbReference type="InterPro" id="IPR016156">
    <property type="entry name" value="FAD/NAD-linked_Rdtase_dimer_sf"/>
</dbReference>
<evidence type="ECO:0000259" key="13">
    <source>
        <dbReference type="Pfam" id="PF07992"/>
    </source>
</evidence>
<feature type="binding site" evidence="9">
    <location>
        <position position="94"/>
    </location>
    <ligand>
        <name>FAD</name>
        <dbReference type="ChEBI" id="CHEBI:57692"/>
    </ligand>
</feature>
<evidence type="ECO:0000256" key="2">
    <source>
        <dbReference type="ARBA" id="ARBA00022630"/>
    </source>
</evidence>
<dbReference type="GO" id="GO:0003955">
    <property type="term" value="F:NAD(P)H dehydrogenase (quinone) activity"/>
    <property type="evidence" value="ECO:0007669"/>
    <property type="project" value="TreeGrafter"/>
</dbReference>
<dbReference type="GO" id="GO:0050660">
    <property type="term" value="F:flavin adenine dinucleotide binding"/>
    <property type="evidence" value="ECO:0007669"/>
    <property type="project" value="TreeGrafter"/>
</dbReference>
<comment type="cofactor">
    <cofactor evidence="9">
        <name>FAD</name>
        <dbReference type="ChEBI" id="CHEBI:57692"/>
    </cofactor>
    <text evidence="9">Binds 1 FAD per subunit.</text>
</comment>
<evidence type="ECO:0000313" key="14">
    <source>
        <dbReference type="EMBL" id="BAB56756.1"/>
    </source>
</evidence>
<feature type="binding site" evidence="9">
    <location>
        <position position="232"/>
    </location>
    <ligand>
        <name>NAD(+)</name>
        <dbReference type="ChEBI" id="CHEBI:57540"/>
    </ligand>
</feature>
<dbReference type="GO" id="GO:0016668">
    <property type="term" value="F:oxidoreductase activity, acting on a sulfur group of donors, NAD(P) as acceptor"/>
    <property type="evidence" value="ECO:0007669"/>
    <property type="project" value="InterPro"/>
</dbReference>
<keyword evidence="5 11" id="KW-0560">Oxidoreductase</keyword>
<dbReference type="NCBIfam" id="NF041853">
    <property type="entry name" value="hythiocyan_redase_MerA"/>
    <property type="match status" value="1"/>
</dbReference>
<dbReference type="PIRSF" id="PIRSF000350">
    <property type="entry name" value="Mercury_reductase_MerA"/>
    <property type="match status" value="1"/>
</dbReference>
<dbReference type="Gene3D" id="3.30.390.30">
    <property type="match status" value="1"/>
</dbReference>
<evidence type="ECO:0000256" key="8">
    <source>
        <dbReference type="PIRSR" id="PIRSR000350-2"/>
    </source>
</evidence>
<evidence type="ECO:0000256" key="6">
    <source>
        <dbReference type="ARBA" id="ARBA00023157"/>
    </source>
</evidence>
<evidence type="ECO:0000256" key="4">
    <source>
        <dbReference type="ARBA" id="ARBA00022857"/>
    </source>
</evidence>
<feature type="active site" description="Proton acceptor" evidence="8">
    <location>
        <position position="469"/>
    </location>
</feature>
<feature type="domain" description="Pyridine nucleotide-disulphide oxidoreductase dimerisation" evidence="12">
    <location>
        <begin position="371"/>
        <end position="478"/>
    </location>
</feature>
<evidence type="ECO:0000256" key="7">
    <source>
        <dbReference type="ARBA" id="ARBA00023284"/>
    </source>
</evidence>
<evidence type="ECO:0000313" key="15">
    <source>
        <dbReference type="Proteomes" id="UP000002481"/>
    </source>
</evidence>
<dbReference type="Proteomes" id="UP000002481">
    <property type="component" value="Chromosome"/>
</dbReference>
<dbReference type="FunFam" id="3.30.390.30:FF:000001">
    <property type="entry name" value="Dihydrolipoyl dehydrogenase"/>
    <property type="match status" value="1"/>
</dbReference>
<dbReference type="PRINTS" id="PR00368">
    <property type="entry name" value="FADPNR"/>
</dbReference>
<keyword evidence="9" id="KW-0547">Nucleotide-binding</keyword>
<evidence type="ECO:0000256" key="3">
    <source>
        <dbReference type="ARBA" id="ARBA00022827"/>
    </source>
</evidence>
<dbReference type="EMBL" id="BA000017">
    <property type="protein sequence ID" value="BAB56756.1"/>
    <property type="molecule type" value="Genomic_DNA"/>
</dbReference>
<evidence type="ECO:0000256" key="9">
    <source>
        <dbReference type="PIRSR" id="PIRSR000350-3"/>
    </source>
</evidence>
<dbReference type="HOGENOM" id="CLU_016755_1_2_9"/>
<keyword evidence="6" id="KW-1015">Disulfide bond</keyword>
<evidence type="ECO:0000259" key="12">
    <source>
        <dbReference type="Pfam" id="PF02852"/>
    </source>
</evidence>
<dbReference type="PANTHER" id="PTHR43014:SF4">
    <property type="entry name" value="PYRIDINE NUCLEOTIDE-DISULFIDE OXIDOREDUCTASE RCLA-RELATED"/>
    <property type="match status" value="1"/>
</dbReference>
<feature type="domain" description="FAD/NAD(P)-binding" evidence="13">
    <location>
        <begin position="46"/>
        <end position="344"/>
    </location>
</feature>
<feature type="binding site" evidence="9">
    <location>
        <position position="295"/>
    </location>
    <ligand>
        <name>NAD(+)</name>
        <dbReference type="ChEBI" id="CHEBI:57540"/>
    </ligand>
</feature>
<dbReference type="NCBIfam" id="NF005572">
    <property type="entry name" value="PRK07251.1"/>
    <property type="match status" value="1"/>
</dbReference>
<sequence>MLVILQLPCHIISKTNRISLLIFIMKKQSKMSLKTFKRRIYVMKTYDLIVIGFGKAGKTLAKYAASTGQHVAVIEQSSKMYGGTCINIGCIPSKTLVHDGLEGKSFEASYNRKNDVVNALNNKNYHLLADDNNIDVLDFKAQFKSNTEVNLLDQHGDIVDSITAPHIIINTGATSIIPNIKGLDQAKHVFDSTGLLNISYQPKHLVIVGGGYIALEFASMFANLGSKVTVLERGESFMPREDQDVVAHAITDLENKGIALHTNVETTELSSDDHHTTVRTNVGNFEADAVLLAIGRKPNTALALENTDIELGDRGEIKVNAQLQTSVPHIYAAGDVKGGLQFTYISLDDYRIIKSALYGNQSRTTDNRGSVPYTVFIDPPLSRVGLTSKEAAAQHYDYTEHQLLVSAIPRHKINNDPRGLFKVVINNENNMILGATLYGKQSEELINIIKLAIDQNIPYTVLRDNIYTHPTMAESFNDLFNF</sequence>
<keyword evidence="2 11" id="KW-0285">Flavoprotein</keyword>
<evidence type="ECO:0000256" key="10">
    <source>
        <dbReference type="PIRSR" id="PIRSR000350-4"/>
    </source>
</evidence>
<dbReference type="InterPro" id="IPR001100">
    <property type="entry name" value="Pyr_nuc-diS_OxRdtase"/>
</dbReference>
<evidence type="ECO:0000256" key="1">
    <source>
        <dbReference type="ARBA" id="ARBA00007532"/>
    </source>
</evidence>
<gene>
    <name evidence="14" type="ordered locus">SAV0594</name>
</gene>
<dbReference type="SUPFAM" id="SSF55424">
    <property type="entry name" value="FAD/NAD-linked reductases, dimerisation (C-terminal) domain"/>
    <property type="match status" value="1"/>
</dbReference>
<feature type="disulfide bond" description="Redox-active" evidence="10">
    <location>
        <begin position="85"/>
        <end position="90"/>
    </location>
</feature>
<dbReference type="InterPro" id="IPR004099">
    <property type="entry name" value="Pyr_nucl-diS_OxRdtase_dimer"/>
</dbReference>
<evidence type="ECO:0000256" key="11">
    <source>
        <dbReference type="RuleBase" id="RU003691"/>
    </source>
</evidence>
<reference evidence="14 15" key="1">
    <citation type="journal article" date="2001" name="Lancet">
        <title>Whole genome sequencing of meticillin-resistant Staphylococcus aureus.</title>
        <authorList>
            <person name="Kuroda M."/>
            <person name="Ohta T."/>
            <person name="Uchiyama I."/>
            <person name="Baba T."/>
            <person name="Yuzawa H."/>
            <person name="Kobayashi I."/>
            <person name="Cui L."/>
            <person name="Oguchi A."/>
            <person name="Aoki K."/>
            <person name="Nagai Y."/>
            <person name="Lian J."/>
            <person name="Ito T."/>
            <person name="Kanamori M."/>
            <person name="Matsumaru H."/>
            <person name="Maruyama A."/>
            <person name="Murakami H."/>
            <person name="Hosoyama A."/>
            <person name="Mizutani-Ui Y."/>
            <person name="Takahashi N.K."/>
            <person name="Sawano T."/>
            <person name="Inoue R."/>
            <person name="Kaito C."/>
            <person name="Sekimizu K."/>
            <person name="Hirakawa H."/>
            <person name="Kuhara S."/>
            <person name="Goto S."/>
            <person name="Yabuzaki J."/>
            <person name="Kanehisa M."/>
            <person name="Yamashita A."/>
            <person name="Oshima K."/>
            <person name="Furuya K."/>
            <person name="Yoshino C."/>
            <person name="Shiba T."/>
            <person name="Hattori M."/>
            <person name="Ogasawara N."/>
            <person name="Hayashi H."/>
            <person name="Hiramatsu K."/>
        </authorList>
    </citation>
    <scope>NUCLEOTIDE SEQUENCE [LARGE SCALE GENOMIC DNA]</scope>
    <source>
        <strain evidence="15">Mu50 / ATCC 700699</strain>
    </source>
</reference>
<dbReference type="SUPFAM" id="SSF51905">
    <property type="entry name" value="FAD/NAD(P)-binding domain"/>
    <property type="match status" value="1"/>
</dbReference>
<dbReference type="InterPro" id="IPR036188">
    <property type="entry name" value="FAD/NAD-bd_sf"/>
</dbReference>
<dbReference type="Pfam" id="PF07992">
    <property type="entry name" value="Pyr_redox_2"/>
    <property type="match status" value="1"/>
</dbReference>